<dbReference type="Pfam" id="PF09605">
    <property type="entry name" value="Trep_Strep"/>
    <property type="match status" value="1"/>
</dbReference>
<dbReference type="RefSeq" id="WP_213413058.1">
    <property type="nucleotide sequence ID" value="NZ_BOVK01000043.1"/>
</dbReference>
<accession>A0A8J4M477</accession>
<sequence length="209" mass="23121">MQAQAQSQVHKQNTTVHNRWRMRDFITLAIFNVVMMIILTVGGMFAHPIAYLVGAGVVALFNGPIYMVMANKIGKRGVLFFSSLLVGLYFMAFGFVYFLITLALIGILCELVMWGSDTYKNPVRNAIGYGLFYVGYSLCGVVPIVFFKEQYVAILEQSYSPDKLGTLLYYYGTPGMVLTMCAISFAGGLAGCYIGNTLLKKHVAKARLV</sequence>
<dbReference type="AlphaFoldDB" id="A0A8J4M477"/>
<dbReference type="NCBIfam" id="TIGR02185">
    <property type="entry name" value="Trep_Strep"/>
    <property type="match status" value="1"/>
</dbReference>
<evidence type="ECO:0000313" key="2">
    <source>
        <dbReference type="EMBL" id="GIQ70281.1"/>
    </source>
</evidence>
<dbReference type="InterPro" id="IPR011733">
    <property type="entry name" value="CHP02185_IM"/>
</dbReference>
<feature type="transmembrane region" description="Helical" evidence="1">
    <location>
        <begin position="49"/>
        <end position="69"/>
    </location>
</feature>
<gene>
    <name evidence="2" type="ORF">XYCOK13_31050</name>
</gene>
<keyword evidence="3" id="KW-1185">Reference proteome</keyword>
<comment type="caution">
    <text evidence="2">The sequence shown here is derived from an EMBL/GenBank/DDBJ whole genome shotgun (WGS) entry which is preliminary data.</text>
</comment>
<evidence type="ECO:0008006" key="4">
    <source>
        <dbReference type="Google" id="ProtNLM"/>
    </source>
</evidence>
<dbReference type="Proteomes" id="UP000677918">
    <property type="component" value="Unassembled WGS sequence"/>
</dbReference>
<evidence type="ECO:0000313" key="3">
    <source>
        <dbReference type="Proteomes" id="UP000677918"/>
    </source>
</evidence>
<organism evidence="2 3">
    <name type="scientific">Xylanibacillus composti</name>
    <dbReference type="NCBI Taxonomy" id="1572762"/>
    <lineage>
        <taxon>Bacteria</taxon>
        <taxon>Bacillati</taxon>
        <taxon>Bacillota</taxon>
        <taxon>Bacilli</taxon>
        <taxon>Bacillales</taxon>
        <taxon>Paenibacillaceae</taxon>
        <taxon>Xylanibacillus</taxon>
    </lineage>
</organism>
<keyword evidence="1" id="KW-0812">Transmembrane</keyword>
<keyword evidence="1" id="KW-1133">Transmembrane helix</keyword>
<keyword evidence="1" id="KW-0472">Membrane</keyword>
<reference evidence="2" key="1">
    <citation type="submission" date="2021-04" db="EMBL/GenBank/DDBJ databases">
        <title>Draft genome sequence of Xylanibacillus composti strain K13.</title>
        <authorList>
            <person name="Uke A."/>
            <person name="Chhe C."/>
            <person name="Baramee S."/>
            <person name="Kosugi A."/>
        </authorList>
    </citation>
    <scope>NUCLEOTIDE SEQUENCE</scope>
    <source>
        <strain evidence="2">K13</strain>
    </source>
</reference>
<name>A0A8J4M477_9BACL</name>
<feature type="transmembrane region" description="Helical" evidence="1">
    <location>
        <begin position="25"/>
        <end position="43"/>
    </location>
</feature>
<feature type="transmembrane region" description="Helical" evidence="1">
    <location>
        <begin position="126"/>
        <end position="147"/>
    </location>
</feature>
<evidence type="ECO:0000256" key="1">
    <source>
        <dbReference type="SAM" id="Phobius"/>
    </source>
</evidence>
<feature type="transmembrane region" description="Helical" evidence="1">
    <location>
        <begin position="168"/>
        <end position="190"/>
    </location>
</feature>
<feature type="transmembrane region" description="Helical" evidence="1">
    <location>
        <begin position="81"/>
        <end position="114"/>
    </location>
</feature>
<protein>
    <recommendedName>
        <fullName evidence="4">Trep_Strep domain-containing protein</fullName>
    </recommendedName>
</protein>
<proteinExistence type="predicted"/>
<dbReference type="EMBL" id="BOVK01000043">
    <property type="protein sequence ID" value="GIQ70281.1"/>
    <property type="molecule type" value="Genomic_DNA"/>
</dbReference>